<evidence type="ECO:0000256" key="1">
    <source>
        <dbReference type="SAM" id="MobiDB-lite"/>
    </source>
</evidence>
<evidence type="ECO:0000313" key="3">
    <source>
        <dbReference type="Proteomes" id="UP000316304"/>
    </source>
</evidence>
<dbReference type="EMBL" id="SJPT01000005">
    <property type="protein sequence ID" value="TWU22339.1"/>
    <property type="molecule type" value="Genomic_DNA"/>
</dbReference>
<dbReference type="Proteomes" id="UP000316304">
    <property type="component" value="Unassembled WGS sequence"/>
</dbReference>
<proteinExistence type="predicted"/>
<name>A0A5C6CHW8_9BACT</name>
<gene>
    <name evidence="2" type="ORF">Pla52o_33950</name>
</gene>
<comment type="caution">
    <text evidence="2">The sequence shown here is derived from an EMBL/GenBank/DDBJ whole genome shotgun (WGS) entry which is preliminary data.</text>
</comment>
<evidence type="ECO:0000313" key="2">
    <source>
        <dbReference type="EMBL" id="TWU22339.1"/>
    </source>
</evidence>
<accession>A0A5C6CHW8</accession>
<reference evidence="2 3" key="1">
    <citation type="submission" date="2019-02" db="EMBL/GenBank/DDBJ databases">
        <title>Deep-cultivation of Planctomycetes and their phenomic and genomic characterization uncovers novel biology.</title>
        <authorList>
            <person name="Wiegand S."/>
            <person name="Jogler M."/>
            <person name="Boedeker C."/>
            <person name="Pinto D."/>
            <person name="Vollmers J."/>
            <person name="Rivas-Marin E."/>
            <person name="Kohn T."/>
            <person name="Peeters S.H."/>
            <person name="Heuer A."/>
            <person name="Rast P."/>
            <person name="Oberbeckmann S."/>
            <person name="Bunk B."/>
            <person name="Jeske O."/>
            <person name="Meyerdierks A."/>
            <person name="Storesund J.E."/>
            <person name="Kallscheuer N."/>
            <person name="Luecker S."/>
            <person name="Lage O.M."/>
            <person name="Pohl T."/>
            <person name="Merkel B.J."/>
            <person name="Hornburger P."/>
            <person name="Mueller R.-W."/>
            <person name="Bruemmer F."/>
            <person name="Labrenz M."/>
            <person name="Spormann A.M."/>
            <person name="Op Den Camp H."/>
            <person name="Overmann J."/>
            <person name="Amann R."/>
            <person name="Jetten M.S.M."/>
            <person name="Mascher T."/>
            <person name="Medema M.H."/>
            <person name="Devos D.P."/>
            <person name="Kaster A.-K."/>
            <person name="Ovreas L."/>
            <person name="Rohde M."/>
            <person name="Galperin M.Y."/>
            <person name="Jogler C."/>
        </authorList>
    </citation>
    <scope>NUCLEOTIDE SEQUENCE [LARGE SCALE GENOMIC DNA]</scope>
    <source>
        <strain evidence="2 3">Pla52o</strain>
    </source>
</reference>
<sequence length="89" mass="9563">MSPDVSDVGFQESRRRHSCIGVSPHLPPAHLPPARLSSAHLPPAQLVAARIKLADLQSAFLAIALKKQARGDVAAIGRSTHLSKFHELD</sequence>
<protein>
    <submittedName>
        <fullName evidence="2">Uncharacterized protein</fullName>
    </submittedName>
</protein>
<dbReference type="AlphaFoldDB" id="A0A5C6CHW8"/>
<feature type="region of interest" description="Disordered" evidence="1">
    <location>
        <begin position="1"/>
        <end position="26"/>
    </location>
</feature>
<keyword evidence="3" id="KW-1185">Reference proteome</keyword>
<organism evidence="2 3">
    <name type="scientific">Novipirellula galeiformis</name>
    <dbReference type="NCBI Taxonomy" id="2528004"/>
    <lineage>
        <taxon>Bacteria</taxon>
        <taxon>Pseudomonadati</taxon>
        <taxon>Planctomycetota</taxon>
        <taxon>Planctomycetia</taxon>
        <taxon>Pirellulales</taxon>
        <taxon>Pirellulaceae</taxon>
        <taxon>Novipirellula</taxon>
    </lineage>
</organism>